<evidence type="ECO:0000313" key="2">
    <source>
        <dbReference type="EMBL" id="QWT28855.1"/>
    </source>
</evidence>
<gene>
    <name evidence="2" type="ORF">vBMoxSR1_gp5</name>
</gene>
<dbReference type="EMBL" id="MW073100">
    <property type="protein sequence ID" value="QWT28855.1"/>
    <property type="molecule type" value="Genomic_DNA"/>
</dbReference>
<keyword evidence="3" id="KW-1185">Reference proteome</keyword>
<dbReference type="Proteomes" id="UP000683438">
    <property type="component" value="Segment"/>
</dbReference>
<evidence type="ECO:0000313" key="3">
    <source>
        <dbReference type="Proteomes" id="UP000683438"/>
    </source>
</evidence>
<name>A0A8F2E4Y3_9CAUD</name>
<accession>A0A8F2E4Y3</accession>
<reference evidence="2" key="1">
    <citation type="submission" date="2020-10" db="EMBL/GenBank/DDBJ databases">
        <title>Complete genome sequence of vB_MoxS-R1, a novel marine prophage inducted from Microbacterium.</title>
        <authorList>
            <person name="Zheng H."/>
            <person name="Liu B."/>
            <person name="Xu Y."/>
            <person name="Chen F."/>
        </authorList>
    </citation>
    <scope>NUCLEOTIDE SEQUENCE</scope>
</reference>
<sequence length="267" mass="29484">MSSVDIAIMSEADALRITERIRYTAMSVRDGVDKLQRLVAEAQDGKAHVALGYASWTAYLADVMGEEPLRLARGDRREVVQWLSGQGMTTRAIASVTGASKNTVTSDLRQVSQIGTPDAPPRVPVRSAEDIQREMITAGTLDPETGEILPLHVDAVRDALGDEIADGYQRFAEQFESATPKPHARTGLDGKTYSKAAPSAPRRKPLTDSARNVGWDLRKIAQRLQNIREDDRFSRNKEEVAGLIRGHLMFTVEVCQDLLDEINQEES</sequence>
<protein>
    <submittedName>
        <fullName evidence="2">ArsR family transcriptional regulator</fullName>
    </submittedName>
</protein>
<organism evidence="2 3">
    <name type="scientific">Microbacterium phage vB_MoxS-R1</name>
    <dbReference type="NCBI Taxonomy" id="2848881"/>
    <lineage>
        <taxon>Viruses</taxon>
        <taxon>Duplodnaviria</taxon>
        <taxon>Heunggongvirae</taxon>
        <taxon>Uroviricota</taxon>
        <taxon>Caudoviricetes</taxon>
        <taxon>Syrbvirus</taxon>
        <taxon>Syrbvirus R1</taxon>
    </lineage>
</organism>
<proteinExistence type="predicted"/>
<evidence type="ECO:0000256" key="1">
    <source>
        <dbReference type="SAM" id="MobiDB-lite"/>
    </source>
</evidence>
<feature type="region of interest" description="Disordered" evidence="1">
    <location>
        <begin position="176"/>
        <end position="209"/>
    </location>
</feature>